<dbReference type="PANTHER" id="PTHR10091">
    <property type="entry name" value="ALDOSE-1-EPIMERASE"/>
    <property type="match status" value="1"/>
</dbReference>
<dbReference type="AlphaFoldDB" id="A0A0C2FHD9"/>
<dbReference type="InterPro" id="IPR008183">
    <property type="entry name" value="Aldose_1/G6P_1-epimerase"/>
</dbReference>
<dbReference type="CDD" id="cd09022">
    <property type="entry name" value="Aldose_epim_Ec_YihR"/>
    <property type="match status" value="1"/>
</dbReference>
<name>A0A0C2FHD9_9ACTN</name>
<dbReference type="GO" id="GO:0006006">
    <property type="term" value="P:glucose metabolic process"/>
    <property type="evidence" value="ECO:0007669"/>
    <property type="project" value="TreeGrafter"/>
</dbReference>
<dbReference type="RefSeq" id="WP_040273314.1">
    <property type="nucleotide sequence ID" value="NZ_JROO01000021.1"/>
</dbReference>
<sequence>MGDAIELAAGEYRAAIGRRGAAMCRLAFAEQELIWRCPPDEPPPASHGLLLAPWPNRIRDGRYTFKGVEHRLEVTEPRRGTALHGLAYDKPWLPVEIGSDRARLTCVLDGAEGYPYRLELSAEYELEASGGLSVTLAARNTGDSAAPYGMGAHPFLSVAAPMDEAVLKLPASRRLPVDERLLPAGAPEHVEGTEHDFRTPRPVGATAFDTAFTDLERDPDGLAWTVLTSGGASMGVWADSSCGWLQVFSAEGLSEGLNRRGLAVEPMTCPPDAFNSGTDLTVLEPGEETASRFGIVRLPHP</sequence>
<dbReference type="Gene3D" id="2.70.98.10">
    <property type="match status" value="1"/>
</dbReference>
<protein>
    <submittedName>
        <fullName evidence="1">Aldose epimerase</fullName>
    </submittedName>
</protein>
<comment type="caution">
    <text evidence="1">The sequence shown here is derived from an EMBL/GenBank/DDBJ whole genome shotgun (WGS) entry which is preliminary data.</text>
</comment>
<accession>A0A0C2FHD9</accession>
<dbReference type="SUPFAM" id="SSF74650">
    <property type="entry name" value="Galactose mutarotase-like"/>
    <property type="match status" value="1"/>
</dbReference>
<dbReference type="InterPro" id="IPR011013">
    <property type="entry name" value="Gal_mutarotase_sf_dom"/>
</dbReference>
<dbReference type="InterPro" id="IPR014718">
    <property type="entry name" value="GH-type_carb-bd"/>
</dbReference>
<dbReference type="EMBL" id="JROO01000021">
    <property type="protein sequence ID" value="KIH98674.1"/>
    <property type="molecule type" value="Genomic_DNA"/>
</dbReference>
<dbReference type="PANTHER" id="PTHR10091:SF0">
    <property type="entry name" value="GALACTOSE MUTAROTASE"/>
    <property type="match status" value="1"/>
</dbReference>
<keyword evidence="2" id="KW-1185">Reference proteome</keyword>
<reference evidence="2" key="1">
    <citation type="journal article" date="2015" name="Chem. Biol.">
        <title>Structure, bioactivity, and resistance mechanism of streptomonomicin, an unusual lasso Peptide from an understudied halophilic actinomycete.</title>
        <authorList>
            <person name="Metelev M."/>
            <person name="Tietz J.I."/>
            <person name="Melby J.O."/>
            <person name="Blair P.M."/>
            <person name="Zhu L."/>
            <person name="Livnat I."/>
            <person name="Severinov K."/>
            <person name="Mitchell D.A."/>
        </authorList>
    </citation>
    <scope>NUCLEOTIDE SEQUENCE [LARGE SCALE GENOMIC DNA]</scope>
    <source>
        <strain evidence="2">YIM 90003</strain>
    </source>
</reference>
<proteinExistence type="predicted"/>
<dbReference type="OrthoDB" id="4739604at2"/>
<dbReference type="GO" id="GO:0033499">
    <property type="term" value="P:galactose catabolic process via UDP-galactose, Leloir pathway"/>
    <property type="evidence" value="ECO:0007669"/>
    <property type="project" value="TreeGrafter"/>
</dbReference>
<organism evidence="1 2">
    <name type="scientific">Streptomonospora alba</name>
    <dbReference type="NCBI Taxonomy" id="183763"/>
    <lineage>
        <taxon>Bacteria</taxon>
        <taxon>Bacillati</taxon>
        <taxon>Actinomycetota</taxon>
        <taxon>Actinomycetes</taxon>
        <taxon>Streptosporangiales</taxon>
        <taxon>Nocardiopsidaceae</taxon>
        <taxon>Streptomonospora</taxon>
    </lineage>
</organism>
<dbReference type="InterPro" id="IPR037480">
    <property type="entry name" value="YihR-like"/>
</dbReference>
<dbReference type="GO" id="GO:0030246">
    <property type="term" value="F:carbohydrate binding"/>
    <property type="evidence" value="ECO:0007669"/>
    <property type="project" value="InterPro"/>
</dbReference>
<dbReference type="Pfam" id="PF01263">
    <property type="entry name" value="Aldose_epim"/>
    <property type="match status" value="1"/>
</dbReference>
<dbReference type="STRING" id="183763.LP52_12030"/>
<dbReference type="GO" id="GO:0004034">
    <property type="term" value="F:aldose 1-epimerase activity"/>
    <property type="evidence" value="ECO:0007669"/>
    <property type="project" value="TreeGrafter"/>
</dbReference>
<dbReference type="Proteomes" id="UP000031675">
    <property type="component" value="Unassembled WGS sequence"/>
</dbReference>
<evidence type="ECO:0000313" key="1">
    <source>
        <dbReference type="EMBL" id="KIH98674.1"/>
    </source>
</evidence>
<evidence type="ECO:0000313" key="2">
    <source>
        <dbReference type="Proteomes" id="UP000031675"/>
    </source>
</evidence>
<gene>
    <name evidence="1" type="ORF">LP52_12030</name>
</gene>